<dbReference type="GeneID" id="115806441"/>
<organism evidence="2 3">
    <name type="scientific">Chanos chanos</name>
    <name type="common">Milkfish</name>
    <name type="synonym">Mugil chanos</name>
    <dbReference type="NCBI Taxonomy" id="29144"/>
    <lineage>
        <taxon>Eukaryota</taxon>
        <taxon>Metazoa</taxon>
        <taxon>Chordata</taxon>
        <taxon>Craniata</taxon>
        <taxon>Vertebrata</taxon>
        <taxon>Euteleostomi</taxon>
        <taxon>Actinopterygii</taxon>
        <taxon>Neopterygii</taxon>
        <taxon>Teleostei</taxon>
        <taxon>Ostariophysi</taxon>
        <taxon>Gonorynchiformes</taxon>
        <taxon>Chanidae</taxon>
        <taxon>Chanos</taxon>
    </lineage>
</organism>
<feature type="transmembrane region" description="Helical" evidence="1">
    <location>
        <begin position="66"/>
        <end position="87"/>
    </location>
</feature>
<protein>
    <submittedName>
        <fullName evidence="3">Uncharacterized protein LOC115806441</fullName>
    </submittedName>
</protein>
<dbReference type="AlphaFoldDB" id="A0A6J2UT83"/>
<keyword evidence="2" id="KW-1185">Reference proteome</keyword>
<feature type="transmembrane region" description="Helical" evidence="1">
    <location>
        <begin position="107"/>
        <end position="126"/>
    </location>
</feature>
<feature type="transmembrane region" description="Helical" evidence="1">
    <location>
        <begin position="240"/>
        <end position="259"/>
    </location>
</feature>
<evidence type="ECO:0000313" key="3">
    <source>
        <dbReference type="RefSeq" id="XP_030622998.1"/>
    </source>
</evidence>
<feature type="transmembrane region" description="Helical" evidence="1">
    <location>
        <begin position="271"/>
        <end position="294"/>
    </location>
</feature>
<keyword evidence="1" id="KW-0812">Transmembrane</keyword>
<dbReference type="Proteomes" id="UP000504632">
    <property type="component" value="Chromosome 3"/>
</dbReference>
<gene>
    <name evidence="3" type="primary">LOC115806441</name>
</gene>
<dbReference type="OrthoDB" id="5586934at2759"/>
<dbReference type="PANTHER" id="PTHR33802">
    <property type="entry name" value="SI:CH211-161H7.5-RELATED"/>
    <property type="match status" value="1"/>
</dbReference>
<dbReference type="PANTHER" id="PTHR33802:SF4">
    <property type="entry name" value="SI:DKEY-29D8.3"/>
    <property type="match status" value="1"/>
</dbReference>
<dbReference type="InParanoid" id="A0A6J2UT83"/>
<keyword evidence="1" id="KW-0472">Membrane</keyword>
<evidence type="ECO:0000256" key="1">
    <source>
        <dbReference type="SAM" id="Phobius"/>
    </source>
</evidence>
<reference evidence="3" key="1">
    <citation type="submission" date="2025-08" db="UniProtKB">
        <authorList>
            <consortium name="RefSeq"/>
        </authorList>
    </citation>
    <scope>IDENTIFICATION</scope>
</reference>
<feature type="transmembrane region" description="Helical" evidence="1">
    <location>
        <begin position="132"/>
        <end position="157"/>
    </location>
</feature>
<dbReference type="RefSeq" id="XP_030622998.1">
    <property type="nucleotide sequence ID" value="XM_030767138.1"/>
</dbReference>
<sequence>MAECGYEFTTMGDHNIARLTLIIIFVLGFVVTMVFNVLAGPGVAPFEQTTSNVSAKYDTEITPSGWTFSIWGVIYTWLAVMLIYIVANIFRRNAYGRMYCSPPVLPYGFFFTWIFNFVANIAWLLLWDREEMVASFIFLALIAFSNYAIIFFACQGLNAYGAWLNKYHKVDLWCMRILVLNGIAVYTTWTSIATLLNLAIVTDYEAGMSRSDAATLSLSLLLAEVVVWFILENFVIEKHVRYILTIYPVIIVALSGNMTKNYDAASPSRNGIFIAVLLALACLLFAIRICLVVWRHKKRPLYEGPDGEEVMSPMAIAEKRKKILK</sequence>
<keyword evidence="1" id="KW-1133">Transmembrane helix</keyword>
<name>A0A6J2UT83_CHACN</name>
<evidence type="ECO:0000313" key="2">
    <source>
        <dbReference type="Proteomes" id="UP000504632"/>
    </source>
</evidence>
<feature type="transmembrane region" description="Helical" evidence="1">
    <location>
        <begin position="213"/>
        <end position="231"/>
    </location>
</feature>
<feature type="transmembrane region" description="Helical" evidence="1">
    <location>
        <begin position="178"/>
        <end position="201"/>
    </location>
</feature>
<feature type="transmembrane region" description="Helical" evidence="1">
    <location>
        <begin position="21"/>
        <end position="46"/>
    </location>
</feature>
<proteinExistence type="predicted"/>
<accession>A0A6J2UT83</accession>